<dbReference type="Pfam" id="PF00061">
    <property type="entry name" value="Lipocalin"/>
    <property type="match status" value="1"/>
</dbReference>
<feature type="signal peptide" evidence="9">
    <location>
        <begin position="1"/>
        <end position="20"/>
    </location>
</feature>
<dbReference type="InterPro" id="IPR003087">
    <property type="entry name" value="LCN2/LCN12"/>
</dbReference>
<dbReference type="GO" id="GO:0005615">
    <property type="term" value="C:extracellular space"/>
    <property type="evidence" value="ECO:0007669"/>
    <property type="project" value="TreeGrafter"/>
</dbReference>
<gene>
    <name evidence="11" type="primary">LOC115276500</name>
</gene>
<reference evidence="11" key="2">
    <citation type="submission" date="2025-08" db="UniProtKB">
        <authorList>
            <consortium name="Ensembl"/>
        </authorList>
    </citation>
    <scope>IDENTIFICATION</scope>
</reference>
<sequence length="198" mass="22907">MALSLLWLGFALLGALQTQAQDSTPNLILAPPLLSVPVEPDFKKEEFQGKWYVIAVAGDQFHKERDTELKRYTNTYDLNKDNTYDFTSTLVRGRNCSEWTKVIIINLHVDQLNLGDTEYHSGNVSYITRVVTTDYNRFAIMFFKKVDNNEEDIKVKLYGRTKELIPELKELFIRFTKSKGYTENNIVFSNPNDACIYD</sequence>
<evidence type="ECO:0000256" key="7">
    <source>
        <dbReference type="ARBA" id="ARBA00023180"/>
    </source>
</evidence>
<evidence type="ECO:0000256" key="4">
    <source>
        <dbReference type="ARBA" id="ARBA00022525"/>
    </source>
</evidence>
<dbReference type="InterPro" id="IPR012674">
    <property type="entry name" value="Calycin"/>
</dbReference>
<dbReference type="Proteomes" id="UP000472268">
    <property type="component" value="Chromosome 13"/>
</dbReference>
<dbReference type="GeneID" id="115276500"/>
<comment type="similarity">
    <text evidence="2 8">Belongs to the calycin superfamily. Lipocalin family.</text>
</comment>
<protein>
    <recommendedName>
        <fullName evidence="10">Lipocalin/cytosolic fatty-acid binding domain-containing protein</fullName>
    </recommendedName>
</protein>
<dbReference type="GO" id="GO:0036094">
    <property type="term" value="F:small molecule binding"/>
    <property type="evidence" value="ECO:0007669"/>
    <property type="project" value="InterPro"/>
</dbReference>
<accession>A0A673U9U4</accession>
<evidence type="ECO:0000259" key="10">
    <source>
        <dbReference type="Pfam" id="PF00061"/>
    </source>
</evidence>
<feature type="domain" description="Lipocalin/cytosolic fatty-acid binding" evidence="10">
    <location>
        <begin position="48"/>
        <end position="189"/>
    </location>
</feature>
<keyword evidence="6" id="KW-1015">Disulfide bond</keyword>
<dbReference type="PRINTS" id="PR00179">
    <property type="entry name" value="LIPOCALIN"/>
</dbReference>
<reference evidence="11 12" key="1">
    <citation type="submission" date="2019-05" db="EMBL/GenBank/DDBJ databases">
        <title>A Chromosome-scale Meerkat (S. suricatta) Genome Assembly.</title>
        <authorList>
            <person name="Dudchenko O."/>
            <person name="Lieberman Aiden E."/>
            <person name="Tung J."/>
            <person name="Barreiro L.B."/>
            <person name="Clutton-Brock T.H."/>
        </authorList>
    </citation>
    <scope>NUCLEOTIDE SEQUENCE [LARGE SCALE GENOMIC DNA]</scope>
</reference>
<evidence type="ECO:0000256" key="1">
    <source>
        <dbReference type="ARBA" id="ARBA00004613"/>
    </source>
</evidence>
<evidence type="ECO:0000256" key="8">
    <source>
        <dbReference type="RuleBase" id="RU003695"/>
    </source>
</evidence>
<evidence type="ECO:0000256" key="9">
    <source>
        <dbReference type="SAM" id="SignalP"/>
    </source>
</evidence>
<keyword evidence="12" id="KW-1185">Reference proteome</keyword>
<dbReference type="AlphaFoldDB" id="A0A673U9U4"/>
<dbReference type="PRINTS" id="PR01275">
    <property type="entry name" value="NGELATINASE"/>
</dbReference>
<dbReference type="RefSeq" id="XP_029776398.1">
    <property type="nucleotide sequence ID" value="XM_029920538.1"/>
</dbReference>
<organism evidence="11 12">
    <name type="scientific">Suricata suricatta</name>
    <name type="common">Meerkat</name>
    <dbReference type="NCBI Taxonomy" id="37032"/>
    <lineage>
        <taxon>Eukaryota</taxon>
        <taxon>Metazoa</taxon>
        <taxon>Chordata</taxon>
        <taxon>Craniata</taxon>
        <taxon>Vertebrata</taxon>
        <taxon>Euteleostomi</taxon>
        <taxon>Mammalia</taxon>
        <taxon>Eutheria</taxon>
        <taxon>Laurasiatheria</taxon>
        <taxon>Carnivora</taxon>
        <taxon>Feliformia</taxon>
        <taxon>Herpestidae</taxon>
        <taxon>Suricata</taxon>
    </lineage>
</organism>
<dbReference type="InterPro" id="IPR000566">
    <property type="entry name" value="Lipocln_cytosolic_FA-bd_dom"/>
</dbReference>
<keyword evidence="7" id="KW-0325">Glycoprotein</keyword>
<dbReference type="PANTHER" id="PTHR11430:SF13">
    <property type="entry name" value="NEUTROPHIL GELATINASE-ASSOCIATED LIPOCALIN"/>
    <property type="match status" value="1"/>
</dbReference>
<keyword evidence="3" id="KW-0813">Transport</keyword>
<comment type="subcellular location">
    <subcellularLocation>
        <location evidence="1">Secreted</location>
    </subcellularLocation>
</comment>
<evidence type="ECO:0000256" key="6">
    <source>
        <dbReference type="ARBA" id="ARBA00023157"/>
    </source>
</evidence>
<name>A0A673U9U4_SURSU</name>
<dbReference type="InterPro" id="IPR002345">
    <property type="entry name" value="Lipocalin"/>
</dbReference>
<evidence type="ECO:0000313" key="12">
    <source>
        <dbReference type="Proteomes" id="UP000472268"/>
    </source>
</evidence>
<dbReference type="OrthoDB" id="9048943at2759"/>
<evidence type="ECO:0000313" key="11">
    <source>
        <dbReference type="Ensembl" id="ENSSSUP00005018100.1"/>
    </source>
</evidence>
<dbReference type="RefSeq" id="XP_029776396.1">
    <property type="nucleotide sequence ID" value="XM_029920536.1"/>
</dbReference>
<keyword evidence="5 9" id="KW-0732">Signal</keyword>
<keyword evidence="4" id="KW-0964">Secreted</keyword>
<reference evidence="11" key="3">
    <citation type="submission" date="2025-09" db="UniProtKB">
        <authorList>
            <consortium name="Ensembl"/>
        </authorList>
    </citation>
    <scope>IDENTIFICATION</scope>
</reference>
<evidence type="ECO:0000256" key="3">
    <source>
        <dbReference type="ARBA" id="ARBA00022448"/>
    </source>
</evidence>
<feature type="chain" id="PRO_5025378186" description="Lipocalin/cytosolic fatty-acid binding domain-containing protein" evidence="9">
    <location>
        <begin position="21"/>
        <end position="198"/>
    </location>
</feature>
<dbReference type="RefSeq" id="XP_029776397.1">
    <property type="nucleotide sequence ID" value="XM_029920537.1"/>
</dbReference>
<evidence type="ECO:0000256" key="2">
    <source>
        <dbReference type="ARBA" id="ARBA00006889"/>
    </source>
</evidence>
<dbReference type="PANTHER" id="PTHR11430">
    <property type="entry name" value="LIPOCALIN"/>
    <property type="match status" value="1"/>
</dbReference>
<dbReference type="InterPro" id="IPR022272">
    <property type="entry name" value="Lipocalin_CS"/>
</dbReference>
<dbReference type="Gene3D" id="2.40.128.20">
    <property type="match status" value="1"/>
</dbReference>
<proteinExistence type="inferred from homology"/>
<dbReference type="Ensembl" id="ENSSSUT00005020643.1">
    <property type="protein sequence ID" value="ENSSSUP00005018100.1"/>
    <property type="gene ID" value="ENSSSUG00005011680.1"/>
</dbReference>
<dbReference type="PROSITE" id="PS00213">
    <property type="entry name" value="LIPOCALIN"/>
    <property type="match status" value="1"/>
</dbReference>
<evidence type="ECO:0000256" key="5">
    <source>
        <dbReference type="ARBA" id="ARBA00022729"/>
    </source>
</evidence>
<dbReference type="SUPFAM" id="SSF50814">
    <property type="entry name" value="Lipocalins"/>
    <property type="match status" value="1"/>
</dbReference>